<evidence type="ECO:0008006" key="3">
    <source>
        <dbReference type="Google" id="ProtNLM"/>
    </source>
</evidence>
<accession>A0A0A7IAZ1</accession>
<evidence type="ECO:0000313" key="1">
    <source>
        <dbReference type="EMBL" id="AIZ15949.1"/>
    </source>
</evidence>
<reference evidence="1 2" key="1">
    <citation type="journal article" date="2015" name="Genome Announc.">
        <title>Bifidobacterium pseudolongum Strain PV8-2, Isolated from a Stool Sample of an Anemic Kenyan Infant.</title>
        <authorList>
            <person name="Vazquez-Gutierrez P."/>
            <person name="Lacroix C."/>
            <person name="Chassard C."/>
            <person name="Klumpp J."/>
            <person name="Stevens M.J."/>
            <person name="Jans C."/>
        </authorList>
    </citation>
    <scope>NUCLEOTIDE SEQUENCE [LARGE SCALE GENOMIC DNA]</scope>
    <source>
        <strain evidence="1 2">PV8-2</strain>
    </source>
</reference>
<organism evidence="1 2">
    <name type="scientific">Bifidobacterium pseudolongum PV8-2</name>
    <dbReference type="NCBI Taxonomy" id="1447715"/>
    <lineage>
        <taxon>Bacteria</taxon>
        <taxon>Bacillati</taxon>
        <taxon>Actinomycetota</taxon>
        <taxon>Actinomycetes</taxon>
        <taxon>Bifidobacteriales</taxon>
        <taxon>Bifidobacteriaceae</taxon>
        <taxon>Bifidobacterium</taxon>
    </lineage>
</organism>
<dbReference type="KEGG" id="bpsp:AH67_02570"/>
<dbReference type="Proteomes" id="UP000030636">
    <property type="component" value="Chromosome"/>
</dbReference>
<dbReference type="RefSeq" id="WP_039171333.1">
    <property type="nucleotide sequence ID" value="NZ_CP007457.1"/>
</dbReference>
<dbReference type="HOGENOM" id="CLU_110255_0_0_11"/>
<dbReference type="AlphaFoldDB" id="A0A0A7IAZ1"/>
<name>A0A0A7IAZ1_9BIFI</name>
<keyword evidence="2" id="KW-1185">Reference proteome</keyword>
<dbReference type="EMBL" id="CP007457">
    <property type="protein sequence ID" value="AIZ15949.1"/>
    <property type="molecule type" value="Genomic_DNA"/>
</dbReference>
<protein>
    <recommendedName>
        <fullName evidence="3">Protein kinase</fullName>
    </recommendedName>
</protein>
<proteinExistence type="predicted"/>
<gene>
    <name evidence="1" type="ORF">AH67_02570</name>
</gene>
<dbReference type="OrthoDB" id="7863753at2"/>
<dbReference type="SUPFAM" id="SSF56112">
    <property type="entry name" value="Protein kinase-like (PK-like)"/>
    <property type="match status" value="1"/>
</dbReference>
<evidence type="ECO:0000313" key="2">
    <source>
        <dbReference type="Proteomes" id="UP000030636"/>
    </source>
</evidence>
<dbReference type="STRING" id="1447715.AH67_02570"/>
<sequence length="184" mass="22021">MKQLTVNGMPFDVLRLLGKGKGGYSFLVCSQSMPHTQYVLKQIHHEPCSYYQFGDKIQSEIRDYRRLRELGVRLPMMLDVDIDKERILKEYVDGPTIYELVLQDEMRPEYLEQVRFMADQLARHRINIDYFPTNFVVQDGLIHYIDFECNDYMDEWNFENWGVKYWSKTNEFLQYVADHPSSQP</sequence>
<dbReference type="InterPro" id="IPR011009">
    <property type="entry name" value="Kinase-like_dom_sf"/>
</dbReference>